<dbReference type="FunFam" id="3.40.140.10:FF:000085">
    <property type="entry name" value="Mov34/MPN/PAD-1 family protein"/>
    <property type="match status" value="1"/>
</dbReference>
<dbReference type="PANTHER" id="PTHR34858">
    <property type="entry name" value="CYSO-CYSTEINE PEPTIDASE"/>
    <property type="match status" value="1"/>
</dbReference>
<keyword evidence="1" id="KW-0645">Protease</keyword>
<dbReference type="Proteomes" id="UP000035704">
    <property type="component" value="Chromosome"/>
</dbReference>
<evidence type="ECO:0000256" key="5">
    <source>
        <dbReference type="ARBA" id="ARBA00023049"/>
    </source>
</evidence>
<gene>
    <name evidence="7" type="ORF">CACET_c13310</name>
</gene>
<evidence type="ECO:0000259" key="6">
    <source>
        <dbReference type="PROSITE" id="PS50249"/>
    </source>
</evidence>
<evidence type="ECO:0000313" key="7">
    <source>
        <dbReference type="EMBL" id="AKL94796.1"/>
    </source>
</evidence>
<dbReference type="InterPro" id="IPR037518">
    <property type="entry name" value="MPN"/>
</dbReference>
<dbReference type="PATRIC" id="fig|84022.6.peg.1325"/>
<sequence length="137" mass="15950">MIIKISKEDYNKIIKQAKEEFPLECCGLLAGIKTEDEIFIKKTYPLTNIDQSSEHFSMDPKEQFAAVKQMRADGYVLVGNYHSHPYTPSRPSEEDKRLAYDGNMLYGILSLKDQQPILNFFRIIDNQLIEKLEWLFA</sequence>
<dbReference type="GO" id="GO:0008270">
    <property type="term" value="F:zinc ion binding"/>
    <property type="evidence" value="ECO:0007669"/>
    <property type="project" value="TreeGrafter"/>
</dbReference>
<evidence type="ECO:0000256" key="4">
    <source>
        <dbReference type="ARBA" id="ARBA00022833"/>
    </source>
</evidence>
<dbReference type="PROSITE" id="PS50249">
    <property type="entry name" value="MPN"/>
    <property type="match status" value="1"/>
</dbReference>
<organism evidence="7 8">
    <name type="scientific">Clostridium aceticum</name>
    <dbReference type="NCBI Taxonomy" id="84022"/>
    <lineage>
        <taxon>Bacteria</taxon>
        <taxon>Bacillati</taxon>
        <taxon>Bacillota</taxon>
        <taxon>Clostridia</taxon>
        <taxon>Eubacteriales</taxon>
        <taxon>Clostridiaceae</taxon>
        <taxon>Clostridium</taxon>
    </lineage>
</organism>
<evidence type="ECO:0000256" key="1">
    <source>
        <dbReference type="ARBA" id="ARBA00022670"/>
    </source>
</evidence>
<dbReference type="GO" id="GO:0008235">
    <property type="term" value="F:metalloexopeptidase activity"/>
    <property type="evidence" value="ECO:0007669"/>
    <property type="project" value="TreeGrafter"/>
</dbReference>
<dbReference type="AlphaFoldDB" id="A0A0G3W7W3"/>
<dbReference type="STRING" id="84022.CACET_c13310"/>
<keyword evidence="8" id="KW-1185">Reference proteome</keyword>
<dbReference type="InterPro" id="IPR051929">
    <property type="entry name" value="VirAsm_ModProt"/>
</dbReference>
<dbReference type="InterPro" id="IPR000555">
    <property type="entry name" value="JAMM/MPN+_dom"/>
</dbReference>
<keyword evidence="2" id="KW-0479">Metal-binding</keyword>
<keyword evidence="5" id="KW-0482">Metalloprotease</keyword>
<dbReference type="Gene3D" id="3.40.140.10">
    <property type="entry name" value="Cytidine Deaminase, domain 2"/>
    <property type="match status" value="1"/>
</dbReference>
<dbReference type="EMBL" id="CP009687">
    <property type="protein sequence ID" value="AKL94796.1"/>
    <property type="molecule type" value="Genomic_DNA"/>
</dbReference>
<dbReference type="Pfam" id="PF14464">
    <property type="entry name" value="Prok-JAB"/>
    <property type="match status" value="1"/>
</dbReference>
<keyword evidence="4" id="KW-0862">Zinc</keyword>
<reference evidence="7 8" key="1">
    <citation type="submission" date="2014-10" db="EMBL/GenBank/DDBJ databases">
        <title>Genome sequence of Clostridium aceticum DSM 1496.</title>
        <authorList>
            <person name="Poehlein A."/>
            <person name="Schiel-Bengelsdorf B."/>
            <person name="Gottschalk G."/>
            <person name="Duerre P."/>
            <person name="Daniel R."/>
        </authorList>
    </citation>
    <scope>NUCLEOTIDE SEQUENCE [LARGE SCALE GENOMIC DNA]</scope>
    <source>
        <strain evidence="7 8">DSM 1496</strain>
    </source>
</reference>
<dbReference type="InterPro" id="IPR028090">
    <property type="entry name" value="JAB_dom_prok"/>
</dbReference>
<dbReference type="PANTHER" id="PTHR34858:SF1">
    <property type="entry name" value="CYSO-CYSTEINE PEPTIDASE"/>
    <property type="match status" value="1"/>
</dbReference>
<dbReference type="KEGG" id="cace:CACET_c13310"/>
<evidence type="ECO:0000256" key="2">
    <source>
        <dbReference type="ARBA" id="ARBA00022723"/>
    </source>
</evidence>
<protein>
    <submittedName>
        <fullName evidence="7">Mov34/MPN/PAD-1 family protein</fullName>
    </submittedName>
</protein>
<accession>A0A0G3W7W3</accession>
<evidence type="ECO:0000256" key="3">
    <source>
        <dbReference type="ARBA" id="ARBA00022801"/>
    </source>
</evidence>
<evidence type="ECO:0000313" key="8">
    <source>
        <dbReference type="Proteomes" id="UP000035704"/>
    </source>
</evidence>
<dbReference type="GO" id="GO:0006508">
    <property type="term" value="P:proteolysis"/>
    <property type="evidence" value="ECO:0007669"/>
    <property type="project" value="UniProtKB-KW"/>
</dbReference>
<keyword evidence="3" id="KW-0378">Hydrolase</keyword>
<dbReference type="SUPFAM" id="SSF102712">
    <property type="entry name" value="JAB1/MPN domain"/>
    <property type="match status" value="1"/>
</dbReference>
<feature type="domain" description="MPN" evidence="6">
    <location>
        <begin position="3"/>
        <end position="137"/>
    </location>
</feature>
<proteinExistence type="predicted"/>
<dbReference type="SMART" id="SM00232">
    <property type="entry name" value="JAB_MPN"/>
    <property type="match status" value="1"/>
</dbReference>
<name>A0A0G3W7W3_9CLOT</name>
<dbReference type="CDD" id="cd08070">
    <property type="entry name" value="MPN_like"/>
    <property type="match status" value="1"/>
</dbReference>